<name>A0A6A8DIY0_9BACI</name>
<dbReference type="EMBL" id="WJNG01000015">
    <property type="protein sequence ID" value="MRH44416.1"/>
    <property type="molecule type" value="Genomic_DNA"/>
</dbReference>
<evidence type="ECO:0008006" key="3">
    <source>
        <dbReference type="Google" id="ProtNLM"/>
    </source>
</evidence>
<dbReference type="InterPro" id="IPR026988">
    <property type="entry name" value="YaaC-like"/>
</dbReference>
<evidence type="ECO:0000313" key="2">
    <source>
        <dbReference type="Proteomes" id="UP000799092"/>
    </source>
</evidence>
<comment type="caution">
    <text evidence="1">The sequence shown here is derived from an EMBL/GenBank/DDBJ whole genome shotgun (WGS) entry which is preliminary data.</text>
</comment>
<organism evidence="1 2">
    <name type="scientific">Aquibacillus halophilus</name>
    <dbReference type="NCBI Taxonomy" id="930132"/>
    <lineage>
        <taxon>Bacteria</taxon>
        <taxon>Bacillati</taxon>
        <taxon>Bacillota</taxon>
        <taxon>Bacilli</taxon>
        <taxon>Bacillales</taxon>
        <taxon>Bacillaceae</taxon>
        <taxon>Aquibacillus</taxon>
    </lineage>
</organism>
<sequence>MFQQDILDFLVYLKSAHTSQRFLQNCYLQQKIPEPEKRSYENSYRFLYYLEHGQTLYQTGMNSASAVKPILYFYGMVHLLKACLLTKRPDYPENTSMLSHGVSTRKRKKQQYAFLNDEVKIQHKGLFPYFTKHLFEIDQLPYQKIDMRELLVTIPELNDLFFHYKGQYELVKIGYLGNVELNFPISLLDSYHLTDTSFISKLTNHISEIENKVVDKDKVTITLSKPLSPSAKGPFYFHAIDETFYLPQNRNFFSSNHEIMNHYLLLYNLSMISRYETEWWGDLLHTLPTEDYPFIQQFLTVTSTKVPTLLGHYLLRQNKGLG</sequence>
<reference evidence="1" key="1">
    <citation type="submission" date="2019-11" db="EMBL/GenBank/DDBJ databases">
        <authorList>
            <person name="Li J."/>
        </authorList>
    </citation>
    <scope>NUCLEOTIDE SEQUENCE</scope>
    <source>
        <strain evidence="1">B6B</strain>
    </source>
</reference>
<protein>
    <recommendedName>
        <fullName evidence="3">YaaC family protein</fullName>
    </recommendedName>
</protein>
<gene>
    <name evidence="1" type="ORF">GH741_17365</name>
</gene>
<keyword evidence="2" id="KW-1185">Reference proteome</keyword>
<evidence type="ECO:0000313" key="1">
    <source>
        <dbReference type="EMBL" id="MRH44416.1"/>
    </source>
</evidence>
<dbReference type="Proteomes" id="UP000799092">
    <property type="component" value="Unassembled WGS sequence"/>
</dbReference>
<dbReference type="Pfam" id="PF14175">
    <property type="entry name" value="YaaC"/>
    <property type="match status" value="1"/>
</dbReference>
<dbReference type="AlphaFoldDB" id="A0A6A8DIY0"/>
<dbReference type="RefSeq" id="WP_153738013.1">
    <property type="nucleotide sequence ID" value="NZ_WJNG01000015.1"/>
</dbReference>
<accession>A0A6A8DIY0</accession>
<dbReference type="OrthoDB" id="2380109at2"/>
<proteinExistence type="predicted"/>